<evidence type="ECO:0000313" key="4">
    <source>
        <dbReference type="Proteomes" id="UP000607311"/>
    </source>
</evidence>
<organism evidence="3 4">
    <name type="scientific">Micromonospora sediminimaris</name>
    <dbReference type="NCBI Taxonomy" id="547162"/>
    <lineage>
        <taxon>Bacteria</taxon>
        <taxon>Bacillati</taxon>
        <taxon>Actinomycetota</taxon>
        <taxon>Actinomycetes</taxon>
        <taxon>Micromonosporales</taxon>
        <taxon>Micromonosporaceae</taxon>
        <taxon>Micromonospora</taxon>
    </lineage>
</organism>
<gene>
    <name evidence="3" type="ORF">Vse01_23840</name>
</gene>
<reference evidence="3" key="1">
    <citation type="submission" date="2021-01" db="EMBL/GenBank/DDBJ databases">
        <title>Whole genome shotgun sequence of Verrucosispora sediminis NBRC 107745.</title>
        <authorList>
            <person name="Komaki H."/>
            <person name="Tamura T."/>
        </authorList>
    </citation>
    <scope>NUCLEOTIDE SEQUENCE</scope>
    <source>
        <strain evidence="3">NBRC 107745</strain>
    </source>
</reference>
<feature type="region of interest" description="Disordered" evidence="1">
    <location>
        <begin position="1"/>
        <end position="51"/>
    </location>
</feature>
<evidence type="ECO:0000259" key="2">
    <source>
        <dbReference type="Pfam" id="PF14088"/>
    </source>
</evidence>
<dbReference type="InterPro" id="IPR011856">
    <property type="entry name" value="tRNA_endonuc-like_dom_sf"/>
</dbReference>
<name>A0A9W5URS7_9ACTN</name>
<dbReference type="InterPro" id="IPR025364">
    <property type="entry name" value="DUF4268"/>
</dbReference>
<dbReference type="GO" id="GO:0003676">
    <property type="term" value="F:nucleic acid binding"/>
    <property type="evidence" value="ECO:0007669"/>
    <property type="project" value="InterPro"/>
</dbReference>
<evidence type="ECO:0000256" key="1">
    <source>
        <dbReference type="SAM" id="MobiDB-lite"/>
    </source>
</evidence>
<dbReference type="Proteomes" id="UP000607311">
    <property type="component" value="Unassembled WGS sequence"/>
</dbReference>
<protein>
    <recommendedName>
        <fullName evidence="2">DUF4268 domain-containing protein</fullName>
    </recommendedName>
</protein>
<dbReference type="Pfam" id="PF14088">
    <property type="entry name" value="DUF4268"/>
    <property type="match status" value="1"/>
</dbReference>
<proteinExistence type="predicted"/>
<comment type="caution">
    <text evidence="3">The sequence shown here is derived from an EMBL/GenBank/DDBJ whole genome shotgun (WGS) entry which is preliminary data.</text>
</comment>
<evidence type="ECO:0000313" key="3">
    <source>
        <dbReference type="EMBL" id="GIJ33236.1"/>
    </source>
</evidence>
<feature type="domain" description="DUF4268" evidence="2">
    <location>
        <begin position="241"/>
        <end position="370"/>
    </location>
</feature>
<keyword evidence="4" id="KW-1185">Reference proteome</keyword>
<dbReference type="EMBL" id="BOPD01000013">
    <property type="protein sequence ID" value="GIJ33236.1"/>
    <property type="molecule type" value="Genomic_DNA"/>
</dbReference>
<accession>A0A9W5URS7</accession>
<sequence length="380" mass="41584">MLVNLPDRGRPAGLTGPGSDHSADRRQTSRAMLTDRPQQSPAFTWESAGPPATDTVSRMTIVDGAALSELGTLDAVDIRTVWKHEAHTFPPWLLANADVLGGVLGMQLSLSAAEHPVGGFSLDLMGVDEATNETVIIENQLERTDHSHLGQLLTYAGGTDPVNVVWIATNFREEHRAALDWLNNRTDENTRFFGIEISAVRIGDSPPAPLMRLVVQPNDWGKRVKSLAQADATMSSRSLAYREFWSRFLNAVHGRGLQWTTSLKGLPQNWQSLPSGTSGLSFACTFGRSGLGSEIFFQDPDPAVNDQRFAAARSKLEPSYPTLSFEPLAGRKGCRIAEYRAGEITSTDDWDEYVEWFIAAQLRLRQAFSEAGGLSALISS</sequence>
<dbReference type="Gene3D" id="3.40.1350.10">
    <property type="match status" value="1"/>
</dbReference>
<dbReference type="AlphaFoldDB" id="A0A9W5URS7"/>